<accession>A0A197JKW3</accession>
<gene>
    <name evidence="1" type="ORF">K457DRAFT_750753</name>
</gene>
<reference evidence="1 2" key="1">
    <citation type="submission" date="2016-05" db="EMBL/GenBank/DDBJ databases">
        <title>Genome sequencing reveals origins of a unique bacterial endosymbiosis in the earliest lineages of terrestrial Fungi.</title>
        <authorList>
            <consortium name="DOE Joint Genome Institute"/>
            <person name="Uehling J."/>
            <person name="Gryganskyi A."/>
            <person name="Hameed K."/>
            <person name="Tschaplinski T."/>
            <person name="Misztal P."/>
            <person name="Wu S."/>
            <person name="Desiro A."/>
            <person name="Vande Pol N."/>
            <person name="Du Z.-Y."/>
            <person name="Zienkiewicz A."/>
            <person name="Zienkiewicz K."/>
            <person name="Morin E."/>
            <person name="Tisserant E."/>
            <person name="Splivallo R."/>
            <person name="Hainaut M."/>
            <person name="Henrissat B."/>
            <person name="Ohm R."/>
            <person name="Kuo A."/>
            <person name="Yan J."/>
            <person name="Lipzen A."/>
            <person name="Nolan M."/>
            <person name="Labutti K."/>
            <person name="Barry K."/>
            <person name="Goldstein A."/>
            <person name="Labbe J."/>
            <person name="Schadt C."/>
            <person name="Tuskan G."/>
            <person name="Grigoriev I."/>
            <person name="Martin F."/>
            <person name="Vilgalys R."/>
            <person name="Bonito G."/>
        </authorList>
    </citation>
    <scope>NUCLEOTIDE SEQUENCE [LARGE SCALE GENOMIC DNA]</scope>
    <source>
        <strain evidence="1 2">AG-77</strain>
    </source>
</reference>
<evidence type="ECO:0000313" key="2">
    <source>
        <dbReference type="Proteomes" id="UP000078512"/>
    </source>
</evidence>
<dbReference type="Proteomes" id="UP000078512">
    <property type="component" value="Unassembled WGS sequence"/>
</dbReference>
<keyword evidence="2" id="KW-1185">Reference proteome</keyword>
<organism evidence="1 2">
    <name type="scientific">Linnemannia elongata AG-77</name>
    <dbReference type="NCBI Taxonomy" id="1314771"/>
    <lineage>
        <taxon>Eukaryota</taxon>
        <taxon>Fungi</taxon>
        <taxon>Fungi incertae sedis</taxon>
        <taxon>Mucoromycota</taxon>
        <taxon>Mortierellomycotina</taxon>
        <taxon>Mortierellomycetes</taxon>
        <taxon>Mortierellales</taxon>
        <taxon>Mortierellaceae</taxon>
        <taxon>Linnemannia</taxon>
    </lineage>
</organism>
<name>A0A197JKW3_9FUNG</name>
<proteinExistence type="predicted"/>
<evidence type="ECO:0000313" key="1">
    <source>
        <dbReference type="EMBL" id="OAQ25790.1"/>
    </source>
</evidence>
<sequence>MDGRDNNIIRSGPGRLLIDEPASQRSHMSPVLFSLSAFLPPNSHPIVSLRRAIHRMKVLFHRYLCLTIGFSPQPMDGVHHKPTTFLCFFFVSHYAAPAHYATHCTPRHLFFFLFLFFPRKRKSEGNKKC</sequence>
<protein>
    <submittedName>
        <fullName evidence="1">Uncharacterized protein</fullName>
    </submittedName>
</protein>
<dbReference type="EMBL" id="KV442074">
    <property type="protein sequence ID" value="OAQ25790.1"/>
    <property type="molecule type" value="Genomic_DNA"/>
</dbReference>
<dbReference type="AlphaFoldDB" id="A0A197JKW3"/>